<keyword evidence="2" id="KW-0812">Transmembrane</keyword>
<keyword evidence="2" id="KW-1133">Transmembrane helix</keyword>
<proteinExistence type="predicted"/>
<feature type="transmembrane region" description="Helical" evidence="2">
    <location>
        <begin position="12"/>
        <end position="31"/>
    </location>
</feature>
<sequence>MGDIPDHLVPIIAGWFFVVTAVAGICLYCCYMKTRKDRTKRDGQTTNNVKRSYGAHGKSGQLSSYKLHSNPFFFYMGPAAFEFNSTPLTIETESEGNLKSPCYFEQEHCKLPERKRVCRSTRCDKSVRSPCHLQVIAEAEEENEEAANKTESEATNV</sequence>
<protein>
    <submittedName>
        <fullName evidence="3">Uncharacterized protein</fullName>
    </submittedName>
</protein>
<gene>
    <name evidence="3" type="ORF">OS493_003865</name>
</gene>
<keyword evidence="4" id="KW-1185">Reference proteome</keyword>
<evidence type="ECO:0000313" key="4">
    <source>
        <dbReference type="Proteomes" id="UP001163046"/>
    </source>
</evidence>
<organism evidence="3 4">
    <name type="scientific">Desmophyllum pertusum</name>
    <dbReference type="NCBI Taxonomy" id="174260"/>
    <lineage>
        <taxon>Eukaryota</taxon>
        <taxon>Metazoa</taxon>
        <taxon>Cnidaria</taxon>
        <taxon>Anthozoa</taxon>
        <taxon>Hexacorallia</taxon>
        <taxon>Scleractinia</taxon>
        <taxon>Caryophylliina</taxon>
        <taxon>Caryophylliidae</taxon>
        <taxon>Desmophyllum</taxon>
    </lineage>
</organism>
<evidence type="ECO:0000256" key="2">
    <source>
        <dbReference type="SAM" id="Phobius"/>
    </source>
</evidence>
<dbReference type="Proteomes" id="UP001163046">
    <property type="component" value="Unassembled WGS sequence"/>
</dbReference>
<keyword evidence="2" id="KW-0472">Membrane</keyword>
<evidence type="ECO:0000313" key="3">
    <source>
        <dbReference type="EMBL" id="KAJ7394184.1"/>
    </source>
</evidence>
<dbReference type="AlphaFoldDB" id="A0A9X0DDN5"/>
<reference evidence="3" key="1">
    <citation type="submission" date="2023-01" db="EMBL/GenBank/DDBJ databases">
        <title>Genome assembly of the deep-sea coral Lophelia pertusa.</title>
        <authorList>
            <person name="Herrera S."/>
            <person name="Cordes E."/>
        </authorList>
    </citation>
    <scope>NUCLEOTIDE SEQUENCE</scope>
    <source>
        <strain evidence="3">USNM1676648</strain>
        <tissue evidence="3">Polyp</tissue>
    </source>
</reference>
<accession>A0A9X0DDN5</accession>
<evidence type="ECO:0000256" key="1">
    <source>
        <dbReference type="SAM" id="MobiDB-lite"/>
    </source>
</evidence>
<name>A0A9X0DDN5_9CNID</name>
<feature type="region of interest" description="Disordered" evidence="1">
    <location>
        <begin position="40"/>
        <end position="60"/>
    </location>
</feature>
<comment type="caution">
    <text evidence="3">The sequence shown here is derived from an EMBL/GenBank/DDBJ whole genome shotgun (WGS) entry which is preliminary data.</text>
</comment>
<dbReference type="EMBL" id="MU825397">
    <property type="protein sequence ID" value="KAJ7394184.1"/>
    <property type="molecule type" value="Genomic_DNA"/>
</dbReference>